<reference evidence="12 13" key="1">
    <citation type="submission" date="2012-02" db="EMBL/GenBank/DDBJ databases">
        <title>Complete genome sequence of Caldilinea aerophila DSM 14535 (= NBRC 102666).</title>
        <authorList>
            <person name="Oguchi A."/>
            <person name="Hosoyama A."/>
            <person name="Sekine M."/>
            <person name="Fukai R."/>
            <person name="Kato Y."/>
            <person name="Nakamura S."/>
            <person name="Hanada S."/>
            <person name="Yamazaki S."/>
            <person name="Fujita N."/>
        </authorList>
    </citation>
    <scope>NUCLEOTIDE SEQUENCE [LARGE SCALE GENOMIC DNA]</scope>
    <source>
        <strain evidence="13">DSM 14535 / JCM 11387 / NBRC 104270 / STL-6-O1</strain>
    </source>
</reference>
<proteinExistence type="inferred from homology"/>
<keyword evidence="8 11" id="KW-0521">NADP</keyword>
<feature type="binding site" evidence="11">
    <location>
        <position position="373"/>
    </location>
    <ligand>
        <name>FMN</name>
        <dbReference type="ChEBI" id="CHEBI:58210"/>
    </ligand>
</feature>
<keyword evidence="10 11" id="KW-0456">Lyase</keyword>
<sequence>MEILGGPLFAVAGAGESHGPAITTIVFGCPPGLYLRASDIQRYLDRRRPGSNRHGTPRREDDTVVLLSGLYQDNLDALTAGPTISVTCGENCSTTTGYAEGYTTGEPIAAVVLSTAKKSADYAQFSGPAGEVRPGHTDLVKYKKSQGFVDPRGGGRSSYRSTISDVIGGSIARIFLAERFGTVILSSICQVGELRAIRSLSSHLESLAGAGGRVPAESLAEVEAAMEAAEIHSIDADFARAAGELIKRTRIEGDSLGAAVEVVAVNPPPLVGDPLYQSLKVRIMGTLGGLNAVQGVEIGAGFAVVERRGSENNDPIRSTGYQRNSHGGLIGGITTGMPLVFRVGFKPTSTITRSQQSVRKDLSEIEFRLQKGRHDPCVGVRAGVTLESRVAIELMNAVLMHAAMHVDPAHFRLFV</sequence>
<comment type="catalytic activity">
    <reaction evidence="11">
        <text>5-O-(1-carboxyvinyl)-3-phosphoshikimate = chorismate + phosphate</text>
        <dbReference type="Rhea" id="RHEA:21020"/>
        <dbReference type="ChEBI" id="CHEBI:29748"/>
        <dbReference type="ChEBI" id="CHEBI:43474"/>
        <dbReference type="ChEBI" id="CHEBI:57701"/>
        <dbReference type="EC" id="4.2.3.5"/>
    </reaction>
</comment>
<comment type="cofactor">
    <cofactor evidence="11">
        <name>FMNH2</name>
        <dbReference type="ChEBI" id="CHEBI:57618"/>
    </cofactor>
    <text evidence="11">Reduced FMN (FMNH(2)).</text>
</comment>
<gene>
    <name evidence="11 12" type="primary">aroC</name>
    <name evidence="12" type="ordered locus">CLDAP_07330</name>
</gene>
<evidence type="ECO:0000256" key="3">
    <source>
        <dbReference type="ARBA" id="ARBA00013036"/>
    </source>
</evidence>
<feature type="binding site" evidence="11">
    <location>
        <begin position="346"/>
        <end position="350"/>
    </location>
    <ligand>
        <name>FMN</name>
        <dbReference type="ChEBI" id="CHEBI:58210"/>
    </ligand>
</feature>
<evidence type="ECO:0000256" key="11">
    <source>
        <dbReference type="HAMAP-Rule" id="MF_00300"/>
    </source>
</evidence>
<dbReference type="PANTHER" id="PTHR21085:SF0">
    <property type="entry name" value="CHORISMATE SYNTHASE"/>
    <property type="match status" value="1"/>
</dbReference>
<dbReference type="GO" id="GO:0005829">
    <property type="term" value="C:cytosol"/>
    <property type="evidence" value="ECO:0007669"/>
    <property type="project" value="TreeGrafter"/>
</dbReference>
<keyword evidence="13" id="KW-1185">Reference proteome</keyword>
<evidence type="ECO:0000256" key="9">
    <source>
        <dbReference type="ARBA" id="ARBA00023141"/>
    </source>
</evidence>
<dbReference type="Pfam" id="PF01264">
    <property type="entry name" value="Chorismate_synt"/>
    <property type="match status" value="2"/>
</dbReference>
<accession>I0I0I5</accession>
<dbReference type="EMBL" id="AP012337">
    <property type="protein sequence ID" value="BAL98772.1"/>
    <property type="molecule type" value="Genomic_DNA"/>
</dbReference>
<evidence type="ECO:0000256" key="5">
    <source>
        <dbReference type="ARBA" id="ARBA00022630"/>
    </source>
</evidence>
<evidence type="ECO:0000256" key="2">
    <source>
        <dbReference type="ARBA" id="ARBA00008014"/>
    </source>
</evidence>
<keyword evidence="7 11" id="KW-0274">FAD</keyword>
<evidence type="ECO:0000256" key="6">
    <source>
        <dbReference type="ARBA" id="ARBA00022643"/>
    </source>
</evidence>
<dbReference type="STRING" id="926550.CLDAP_07330"/>
<protein>
    <recommendedName>
        <fullName evidence="3 11">Chorismate synthase</fullName>
        <shortName evidence="11">CS</shortName>
        <ecNumber evidence="3 11">4.2.3.5</ecNumber>
    </recommendedName>
    <alternativeName>
        <fullName evidence="11">5-enolpyruvylshikimate-3-phosphate phospholyase</fullName>
    </alternativeName>
</protein>
<feature type="binding site" evidence="11">
    <location>
        <position position="331"/>
    </location>
    <ligand>
        <name>FMN</name>
        <dbReference type="ChEBI" id="CHEBI:58210"/>
    </ligand>
</feature>
<dbReference type="RefSeq" id="WP_014432013.1">
    <property type="nucleotide sequence ID" value="NC_017079.1"/>
</dbReference>
<keyword evidence="5 11" id="KW-0285">Flavoprotein</keyword>
<dbReference type="PATRIC" id="fig|926550.5.peg.774"/>
<keyword evidence="6 11" id="KW-0288">FMN</keyword>
<feature type="binding site" evidence="11">
    <location>
        <begin position="156"/>
        <end position="158"/>
    </location>
    <ligand>
        <name>FMN</name>
        <dbReference type="ChEBI" id="CHEBI:58210"/>
    </ligand>
</feature>
<dbReference type="InterPro" id="IPR000453">
    <property type="entry name" value="Chorismate_synth"/>
</dbReference>
<dbReference type="HOGENOM" id="CLU_034547_0_0_0"/>
<evidence type="ECO:0000313" key="12">
    <source>
        <dbReference type="EMBL" id="BAL98772.1"/>
    </source>
</evidence>
<comment type="function">
    <text evidence="11">Catalyzes the anti-1,4-elimination of the C-3 phosphate and the C-6 proR hydrogen from 5-enolpyruvylshikimate-3-phosphate (EPSP) to yield chorismate, which is the branch point compound that serves as the starting substrate for the three terminal pathways of aromatic amino acid biosynthesis. This reaction introduces a second double bond into the aromatic ring system.</text>
</comment>
<dbReference type="SUPFAM" id="SSF103263">
    <property type="entry name" value="Chorismate synthase, AroC"/>
    <property type="match status" value="1"/>
</dbReference>
<comment type="similarity">
    <text evidence="2 11">Belongs to the chorismate synthase family.</text>
</comment>
<dbReference type="PANTHER" id="PTHR21085">
    <property type="entry name" value="CHORISMATE SYNTHASE"/>
    <property type="match status" value="1"/>
</dbReference>
<organism evidence="12 13">
    <name type="scientific">Caldilinea aerophila (strain DSM 14535 / JCM 11387 / NBRC 104270 / STL-6-O1)</name>
    <dbReference type="NCBI Taxonomy" id="926550"/>
    <lineage>
        <taxon>Bacteria</taxon>
        <taxon>Bacillati</taxon>
        <taxon>Chloroflexota</taxon>
        <taxon>Caldilineae</taxon>
        <taxon>Caldilineales</taxon>
        <taxon>Caldilineaceae</taxon>
        <taxon>Caldilinea</taxon>
    </lineage>
</organism>
<dbReference type="PIRSF" id="PIRSF001456">
    <property type="entry name" value="Chorismate_synth"/>
    <property type="match status" value="1"/>
</dbReference>
<comment type="subunit">
    <text evidence="11">Homotetramer.</text>
</comment>
<keyword evidence="4 11" id="KW-0028">Amino-acid biosynthesis</keyword>
<evidence type="ECO:0000256" key="7">
    <source>
        <dbReference type="ARBA" id="ARBA00022827"/>
    </source>
</evidence>
<comment type="pathway">
    <text evidence="1 11">Metabolic intermediate biosynthesis; chorismate biosynthesis; chorismate from D-erythrose 4-phosphate and phosphoenolpyruvate: step 7/7.</text>
</comment>
<evidence type="ECO:0000256" key="4">
    <source>
        <dbReference type="ARBA" id="ARBA00022605"/>
    </source>
</evidence>
<dbReference type="KEGG" id="cap:CLDAP_07330"/>
<dbReference type="GO" id="GO:0009423">
    <property type="term" value="P:chorismate biosynthetic process"/>
    <property type="evidence" value="ECO:0007669"/>
    <property type="project" value="UniProtKB-UniRule"/>
</dbReference>
<feature type="binding site" evidence="11">
    <location>
        <position position="47"/>
    </location>
    <ligand>
        <name>NADP(+)</name>
        <dbReference type="ChEBI" id="CHEBI:58349"/>
    </ligand>
</feature>
<evidence type="ECO:0000256" key="10">
    <source>
        <dbReference type="ARBA" id="ARBA00023239"/>
    </source>
</evidence>
<dbReference type="NCBIfam" id="TIGR00033">
    <property type="entry name" value="aroC"/>
    <property type="match status" value="1"/>
</dbReference>
<dbReference type="InterPro" id="IPR035904">
    <property type="entry name" value="Chorismate_synth_AroC_sf"/>
</dbReference>
<dbReference type="GO" id="GO:0009073">
    <property type="term" value="P:aromatic amino acid family biosynthetic process"/>
    <property type="evidence" value="ECO:0007669"/>
    <property type="project" value="UniProtKB-KW"/>
</dbReference>
<feature type="binding site" evidence="11">
    <location>
        <position position="53"/>
    </location>
    <ligand>
        <name>NADP(+)</name>
        <dbReference type="ChEBI" id="CHEBI:58349"/>
    </ligand>
</feature>
<dbReference type="eggNOG" id="COG0082">
    <property type="taxonomic scope" value="Bacteria"/>
</dbReference>
<keyword evidence="9 11" id="KW-0057">Aromatic amino acid biosynthesis</keyword>
<dbReference type="AlphaFoldDB" id="I0I0I5"/>
<evidence type="ECO:0000256" key="8">
    <source>
        <dbReference type="ARBA" id="ARBA00022857"/>
    </source>
</evidence>
<dbReference type="GO" id="GO:0010181">
    <property type="term" value="F:FMN binding"/>
    <property type="evidence" value="ECO:0007669"/>
    <property type="project" value="TreeGrafter"/>
</dbReference>
<evidence type="ECO:0000313" key="13">
    <source>
        <dbReference type="Proteomes" id="UP000007880"/>
    </source>
</evidence>
<dbReference type="EC" id="4.2.3.5" evidence="3 11"/>
<evidence type="ECO:0000256" key="1">
    <source>
        <dbReference type="ARBA" id="ARBA00005044"/>
    </source>
</evidence>
<dbReference type="GO" id="GO:0004107">
    <property type="term" value="F:chorismate synthase activity"/>
    <property type="evidence" value="ECO:0007669"/>
    <property type="project" value="UniProtKB-UniRule"/>
</dbReference>
<dbReference type="OrthoDB" id="9771806at2"/>
<dbReference type="UniPathway" id="UPA00053">
    <property type="reaction ID" value="UER00090"/>
</dbReference>
<dbReference type="Proteomes" id="UP000007880">
    <property type="component" value="Chromosome"/>
</dbReference>
<dbReference type="Gene3D" id="3.60.150.10">
    <property type="entry name" value="Chorismate synthase AroC"/>
    <property type="match status" value="1"/>
</dbReference>
<feature type="binding site" evidence="11">
    <location>
        <begin position="291"/>
        <end position="292"/>
    </location>
    <ligand>
        <name>FMN</name>
        <dbReference type="ChEBI" id="CHEBI:58210"/>
    </ligand>
</feature>
<dbReference type="HAMAP" id="MF_00300">
    <property type="entry name" value="Chorismate_synth"/>
    <property type="match status" value="1"/>
</dbReference>
<dbReference type="GO" id="GO:0008652">
    <property type="term" value="P:amino acid biosynthetic process"/>
    <property type="evidence" value="ECO:0007669"/>
    <property type="project" value="UniProtKB-KW"/>
</dbReference>
<name>I0I0I5_CALAS</name>